<keyword evidence="5 6" id="KW-0472">Membrane</keyword>
<evidence type="ECO:0000313" key="7">
    <source>
        <dbReference type="EMBL" id="MFC5421529.1"/>
    </source>
</evidence>
<dbReference type="PANTHER" id="PTHR10283:SF82">
    <property type="entry name" value="SOLUTE CARRIER FAMILY 13 MEMBER 2"/>
    <property type="match status" value="1"/>
</dbReference>
<dbReference type="Proteomes" id="UP001596053">
    <property type="component" value="Unassembled WGS sequence"/>
</dbReference>
<feature type="transmembrane region" description="Helical" evidence="6">
    <location>
        <begin position="202"/>
        <end position="224"/>
    </location>
</feature>
<dbReference type="PANTHER" id="PTHR10283">
    <property type="entry name" value="SOLUTE CARRIER FAMILY 13 MEMBER"/>
    <property type="match status" value="1"/>
</dbReference>
<feature type="transmembrane region" description="Helical" evidence="6">
    <location>
        <begin position="439"/>
        <end position="459"/>
    </location>
</feature>
<dbReference type="InterPro" id="IPR001898">
    <property type="entry name" value="SLC13A/DASS"/>
</dbReference>
<evidence type="ECO:0000256" key="4">
    <source>
        <dbReference type="ARBA" id="ARBA00022989"/>
    </source>
</evidence>
<feature type="transmembrane region" description="Helical" evidence="6">
    <location>
        <begin position="414"/>
        <end position="433"/>
    </location>
</feature>
<accession>A0ABW0ITK2</accession>
<feature type="transmembrane region" description="Helical" evidence="6">
    <location>
        <begin position="244"/>
        <end position="265"/>
    </location>
</feature>
<feature type="transmembrane region" description="Helical" evidence="6">
    <location>
        <begin position="356"/>
        <end position="379"/>
    </location>
</feature>
<keyword evidence="8" id="KW-1185">Reference proteome</keyword>
<organism evidence="7 8">
    <name type="scientific">Bosea eneae</name>
    <dbReference type="NCBI Taxonomy" id="151454"/>
    <lineage>
        <taxon>Bacteria</taxon>
        <taxon>Pseudomonadati</taxon>
        <taxon>Pseudomonadota</taxon>
        <taxon>Alphaproteobacteria</taxon>
        <taxon>Hyphomicrobiales</taxon>
        <taxon>Boseaceae</taxon>
        <taxon>Bosea</taxon>
    </lineage>
</organism>
<keyword evidence="3 6" id="KW-0812">Transmembrane</keyword>
<dbReference type="Pfam" id="PF00939">
    <property type="entry name" value="Na_sulph_symp"/>
    <property type="match status" value="1"/>
</dbReference>
<feature type="transmembrane region" description="Helical" evidence="6">
    <location>
        <begin position="154"/>
        <end position="171"/>
    </location>
</feature>
<feature type="transmembrane region" description="Helical" evidence="6">
    <location>
        <begin position="385"/>
        <end position="407"/>
    </location>
</feature>
<evidence type="ECO:0000256" key="1">
    <source>
        <dbReference type="ARBA" id="ARBA00004141"/>
    </source>
</evidence>
<dbReference type="EMBL" id="JBHSLW010000029">
    <property type="protein sequence ID" value="MFC5421529.1"/>
    <property type="molecule type" value="Genomic_DNA"/>
</dbReference>
<feature type="transmembrane region" description="Helical" evidence="6">
    <location>
        <begin position="26"/>
        <end position="45"/>
    </location>
</feature>
<name>A0ABW0ITK2_9HYPH</name>
<evidence type="ECO:0000313" key="8">
    <source>
        <dbReference type="Proteomes" id="UP001596053"/>
    </source>
</evidence>
<dbReference type="PIRSF" id="PIRSF002457">
    <property type="entry name" value="DASS"/>
    <property type="match status" value="1"/>
</dbReference>
<feature type="transmembrane region" description="Helical" evidence="6">
    <location>
        <begin position="327"/>
        <end position="344"/>
    </location>
</feature>
<proteinExistence type="inferred from homology"/>
<evidence type="ECO:0000256" key="6">
    <source>
        <dbReference type="SAM" id="Phobius"/>
    </source>
</evidence>
<reference evidence="8" key="1">
    <citation type="journal article" date="2019" name="Int. J. Syst. Evol. Microbiol.">
        <title>The Global Catalogue of Microorganisms (GCM) 10K type strain sequencing project: providing services to taxonomists for standard genome sequencing and annotation.</title>
        <authorList>
            <consortium name="The Broad Institute Genomics Platform"/>
            <consortium name="The Broad Institute Genome Sequencing Center for Infectious Disease"/>
            <person name="Wu L."/>
            <person name="Ma J."/>
        </authorList>
    </citation>
    <scope>NUCLEOTIDE SEQUENCE [LARGE SCALE GENOMIC DNA]</scope>
    <source>
        <strain evidence="8">NCAIM B.01391</strain>
    </source>
</reference>
<feature type="transmembrane region" description="Helical" evidence="6">
    <location>
        <begin position="480"/>
        <end position="502"/>
    </location>
</feature>
<gene>
    <name evidence="7" type="ORF">ACFPOB_18375</name>
</gene>
<dbReference type="NCBIfam" id="TIGR00785">
    <property type="entry name" value="dass"/>
    <property type="match status" value="1"/>
</dbReference>
<evidence type="ECO:0000256" key="3">
    <source>
        <dbReference type="ARBA" id="ARBA00022692"/>
    </source>
</evidence>
<dbReference type="InterPro" id="IPR030676">
    <property type="entry name" value="CitT-rel"/>
</dbReference>
<sequence>MVHMVGPDTAKGRSVSPPVAPSWLRTNWSLCLALIALVAVVLAPTPEGLSVAGQRMLGVLVFAVIVWMTEVLDYAVSALFIAALMAFLLGLSPSLTQPSVPIGTSAGLGIAFGGFANSALVLVAAALFLAAAMTITGLDRRIALVILARVGTETKQVVIGAIIVGIVMAFLVPSTTARVACIVPIMLGIITVFGVERRGAFAGMLMITTVNTASIWNIGIKTAAAQNMVAVGFVERTLHYTITWLEWFVAAAPFAVIMTVVMYFIMTRMMPVEVKEVVGGREAIRVSLDELGPMKSSEKKLLAISLALLALWSTEGVLHRFDTSSTTVAAVALMFLPGIGIMTWKEAQPRIPWGTVIMFGVGISLGTALLTTGGATWLANHVVAWFGLGSASPLVILGVLALFLTVIHLGFASATALASSMIPIVIAMLQGVGGNKLNVVGMTMLLQFVVSFGFILVVNSPQNMVAYGTDTFEAKDFTRTGIVITIASLAVFFLLSVTYWRWLGYV</sequence>
<comment type="similarity">
    <text evidence="2">Belongs to the SLC13A/DASS transporter (TC 2.A.47) family. DIT1 subfamily.</text>
</comment>
<evidence type="ECO:0000256" key="5">
    <source>
        <dbReference type="ARBA" id="ARBA00023136"/>
    </source>
</evidence>
<feature type="transmembrane region" description="Helical" evidence="6">
    <location>
        <begin position="57"/>
        <end position="90"/>
    </location>
</feature>
<comment type="subcellular location">
    <subcellularLocation>
        <location evidence="1">Membrane</location>
        <topology evidence="1">Multi-pass membrane protein</topology>
    </subcellularLocation>
</comment>
<dbReference type="RefSeq" id="WP_377799815.1">
    <property type="nucleotide sequence ID" value="NZ_JBHSLW010000029.1"/>
</dbReference>
<keyword evidence="4 6" id="KW-1133">Transmembrane helix</keyword>
<evidence type="ECO:0000256" key="2">
    <source>
        <dbReference type="ARBA" id="ARBA00007349"/>
    </source>
</evidence>
<protein>
    <submittedName>
        <fullName evidence="7">SLC13 family permease</fullName>
    </submittedName>
</protein>
<feature type="transmembrane region" description="Helical" evidence="6">
    <location>
        <begin position="110"/>
        <end position="133"/>
    </location>
</feature>
<comment type="caution">
    <text evidence="7">The sequence shown here is derived from an EMBL/GenBank/DDBJ whole genome shotgun (WGS) entry which is preliminary data.</text>
</comment>